<dbReference type="PANTHER" id="PTHR43133:SF66">
    <property type="entry name" value="ECF RNA POLYMERASE SIGMA FACTOR SIGK"/>
    <property type="match status" value="1"/>
</dbReference>
<dbReference type="Proteomes" id="UP001183176">
    <property type="component" value="Unassembled WGS sequence"/>
</dbReference>
<evidence type="ECO:0000256" key="3">
    <source>
        <dbReference type="ARBA" id="ARBA00023163"/>
    </source>
</evidence>
<dbReference type="EMBL" id="JAVREH010000118">
    <property type="protein sequence ID" value="MDT0264471.1"/>
    <property type="molecule type" value="Genomic_DNA"/>
</dbReference>
<dbReference type="InterPro" id="IPR039425">
    <property type="entry name" value="RNA_pol_sigma-70-like"/>
</dbReference>
<dbReference type="Pfam" id="PF04542">
    <property type="entry name" value="Sigma70_r2"/>
    <property type="match status" value="1"/>
</dbReference>
<dbReference type="PANTHER" id="PTHR43133">
    <property type="entry name" value="RNA POLYMERASE ECF-TYPE SIGMA FACTO"/>
    <property type="match status" value="1"/>
</dbReference>
<organism evidence="5 6">
    <name type="scientific">Jatrophihabitans lederbergiae</name>
    <dbReference type="NCBI Taxonomy" id="3075547"/>
    <lineage>
        <taxon>Bacteria</taxon>
        <taxon>Bacillati</taxon>
        <taxon>Actinomycetota</taxon>
        <taxon>Actinomycetes</taxon>
        <taxon>Jatrophihabitantales</taxon>
        <taxon>Jatrophihabitantaceae</taxon>
        <taxon>Jatrophihabitans</taxon>
    </lineage>
</organism>
<keyword evidence="3" id="KW-0804">Transcription</keyword>
<accession>A0ABU2JI92</accession>
<dbReference type="Gene3D" id="1.10.1740.10">
    <property type="match status" value="1"/>
</dbReference>
<reference evidence="6" key="1">
    <citation type="submission" date="2023-07" db="EMBL/GenBank/DDBJ databases">
        <title>30 novel species of actinomycetes from the DSMZ collection.</title>
        <authorList>
            <person name="Nouioui I."/>
        </authorList>
    </citation>
    <scope>NUCLEOTIDE SEQUENCE [LARGE SCALE GENOMIC DNA]</scope>
    <source>
        <strain evidence="6">DSM 44399</strain>
    </source>
</reference>
<evidence type="ECO:0000256" key="1">
    <source>
        <dbReference type="ARBA" id="ARBA00023015"/>
    </source>
</evidence>
<keyword evidence="6" id="KW-1185">Reference proteome</keyword>
<feature type="domain" description="RNA polymerase sigma-70 region 2" evidence="4">
    <location>
        <begin position="42"/>
        <end position="87"/>
    </location>
</feature>
<dbReference type="InterPro" id="IPR013325">
    <property type="entry name" value="RNA_pol_sigma_r2"/>
</dbReference>
<comment type="caution">
    <text evidence="5">The sequence shown here is derived from an EMBL/GenBank/DDBJ whole genome shotgun (WGS) entry which is preliminary data.</text>
</comment>
<evidence type="ECO:0000256" key="2">
    <source>
        <dbReference type="ARBA" id="ARBA00023082"/>
    </source>
</evidence>
<proteinExistence type="predicted"/>
<evidence type="ECO:0000259" key="4">
    <source>
        <dbReference type="Pfam" id="PF04542"/>
    </source>
</evidence>
<dbReference type="InterPro" id="IPR007627">
    <property type="entry name" value="RNA_pol_sigma70_r2"/>
</dbReference>
<gene>
    <name evidence="5" type="ORF">RM423_24260</name>
</gene>
<name>A0ABU2JI92_9ACTN</name>
<dbReference type="SUPFAM" id="SSF88946">
    <property type="entry name" value="Sigma2 domain of RNA polymerase sigma factors"/>
    <property type="match status" value="1"/>
</dbReference>
<dbReference type="RefSeq" id="WP_311425608.1">
    <property type="nucleotide sequence ID" value="NZ_JAVREH010000118.1"/>
</dbReference>
<evidence type="ECO:0000313" key="6">
    <source>
        <dbReference type="Proteomes" id="UP001183176"/>
    </source>
</evidence>
<keyword evidence="1" id="KW-0805">Transcription regulation</keyword>
<evidence type="ECO:0000313" key="5">
    <source>
        <dbReference type="EMBL" id="MDT0264471.1"/>
    </source>
</evidence>
<keyword evidence="2" id="KW-0731">Sigma factor</keyword>
<sequence>MHAFDGVVSDVIPGAPATASAPDLARLLFAASEGDEQAFGALYDRTSHRVYGMVLRVLRDGAQAAELTQDVYLQVWQRAGQFDPAKARCCRGF</sequence>
<protein>
    <submittedName>
        <fullName evidence="5">Sigma factor</fullName>
    </submittedName>
</protein>